<keyword evidence="8" id="KW-0611">Plant defense</keyword>
<dbReference type="Pfam" id="PF07725">
    <property type="entry name" value="LRR_3"/>
    <property type="match status" value="1"/>
</dbReference>
<dbReference type="Pfam" id="PF01582">
    <property type="entry name" value="TIR"/>
    <property type="match status" value="1"/>
</dbReference>
<dbReference type="Gene3D" id="1.10.8.430">
    <property type="entry name" value="Helical domain of apoptotic protease-activating factors"/>
    <property type="match status" value="1"/>
</dbReference>
<evidence type="ECO:0000313" key="16">
    <source>
        <dbReference type="Proteomes" id="UP000288805"/>
    </source>
</evidence>
<feature type="region of interest" description="Disordered" evidence="13">
    <location>
        <begin position="1376"/>
        <end position="1405"/>
    </location>
</feature>
<dbReference type="GO" id="GO:0005737">
    <property type="term" value="C:cytoplasm"/>
    <property type="evidence" value="ECO:0007669"/>
    <property type="project" value="UniProtKB-SubCell"/>
</dbReference>
<evidence type="ECO:0000259" key="14">
    <source>
        <dbReference type="PROSITE" id="PS50104"/>
    </source>
</evidence>
<dbReference type="InterPro" id="IPR045344">
    <property type="entry name" value="C-JID"/>
</dbReference>
<keyword evidence="6" id="KW-0677">Repeat</keyword>
<keyword evidence="7" id="KW-0378">Hydrolase</keyword>
<dbReference type="GO" id="GO:0050832">
    <property type="term" value="P:defense response to fungus"/>
    <property type="evidence" value="ECO:0007669"/>
    <property type="project" value="UniProtKB-ARBA"/>
</dbReference>
<keyword evidence="9" id="KW-0520">NAD</keyword>
<dbReference type="InterPro" id="IPR027417">
    <property type="entry name" value="P-loop_NTPase"/>
</dbReference>
<dbReference type="InterPro" id="IPR035897">
    <property type="entry name" value="Toll_tir_struct_dom_sf"/>
</dbReference>
<dbReference type="Proteomes" id="UP000288805">
    <property type="component" value="Unassembled WGS sequence"/>
</dbReference>
<dbReference type="InterPro" id="IPR011713">
    <property type="entry name" value="Leu-rich_rpt_3"/>
</dbReference>
<protein>
    <recommendedName>
        <fullName evidence="3">ADP-ribosyl cyclase/cyclic ADP-ribose hydrolase</fullName>
        <ecNumber evidence="3">3.2.2.6</ecNumber>
    </recommendedName>
</protein>
<dbReference type="InterPro" id="IPR002182">
    <property type="entry name" value="NB-ARC"/>
</dbReference>
<comment type="subcellular location">
    <subcellularLocation>
        <location evidence="2">Cytoplasm</location>
    </subcellularLocation>
    <subcellularLocation>
        <location evidence="1">Nucleus</location>
    </subcellularLocation>
</comment>
<evidence type="ECO:0000256" key="10">
    <source>
        <dbReference type="ARBA" id="ARBA00023242"/>
    </source>
</evidence>
<dbReference type="SMART" id="SM00369">
    <property type="entry name" value="LRR_TYP"/>
    <property type="match status" value="4"/>
</dbReference>
<evidence type="ECO:0000256" key="9">
    <source>
        <dbReference type="ARBA" id="ARBA00023027"/>
    </source>
</evidence>
<dbReference type="PANTHER" id="PTHR11017:SF570">
    <property type="entry name" value="DISEASE RESISTANCE PROTEIN (TIR-NBS CLASS)-RELATED"/>
    <property type="match status" value="1"/>
</dbReference>
<evidence type="ECO:0000256" key="8">
    <source>
        <dbReference type="ARBA" id="ARBA00022821"/>
    </source>
</evidence>
<keyword evidence="10" id="KW-0539">Nucleus</keyword>
<dbReference type="Gene3D" id="3.40.50.300">
    <property type="entry name" value="P-loop containing nucleotide triphosphate hydrolases"/>
    <property type="match status" value="1"/>
</dbReference>
<dbReference type="GO" id="GO:0007165">
    <property type="term" value="P:signal transduction"/>
    <property type="evidence" value="ECO:0007669"/>
    <property type="project" value="InterPro"/>
</dbReference>
<dbReference type="PANTHER" id="PTHR11017">
    <property type="entry name" value="LEUCINE-RICH REPEAT-CONTAINING PROTEIN"/>
    <property type="match status" value="1"/>
</dbReference>
<evidence type="ECO:0000256" key="3">
    <source>
        <dbReference type="ARBA" id="ARBA00011982"/>
    </source>
</evidence>
<gene>
    <name evidence="15" type="primary">N_207</name>
    <name evidence="15" type="ORF">CK203_040010</name>
</gene>
<dbReference type="PROSITE" id="PS50104">
    <property type="entry name" value="TIR"/>
    <property type="match status" value="1"/>
</dbReference>
<dbReference type="GO" id="GO:0043531">
    <property type="term" value="F:ADP binding"/>
    <property type="evidence" value="ECO:0007669"/>
    <property type="project" value="InterPro"/>
</dbReference>
<dbReference type="Pfam" id="PF00931">
    <property type="entry name" value="NB-ARC"/>
    <property type="match status" value="1"/>
</dbReference>
<dbReference type="InterPro" id="IPR044974">
    <property type="entry name" value="Disease_R_plants"/>
</dbReference>
<dbReference type="SMART" id="SM00255">
    <property type="entry name" value="TIR"/>
    <property type="match status" value="1"/>
</dbReference>
<dbReference type="GO" id="GO:0043068">
    <property type="term" value="P:positive regulation of programmed cell death"/>
    <property type="evidence" value="ECO:0007669"/>
    <property type="project" value="UniProtKB-ARBA"/>
</dbReference>
<dbReference type="FunFam" id="3.40.50.10140:FF:000007">
    <property type="entry name" value="Disease resistance protein (TIR-NBS-LRR class)"/>
    <property type="match status" value="1"/>
</dbReference>
<evidence type="ECO:0000256" key="12">
    <source>
        <dbReference type="ARBA" id="ARBA00061488"/>
    </source>
</evidence>
<comment type="catalytic activity">
    <reaction evidence="11">
        <text>NAD(+) + H2O = ADP-D-ribose + nicotinamide + H(+)</text>
        <dbReference type="Rhea" id="RHEA:16301"/>
        <dbReference type="ChEBI" id="CHEBI:15377"/>
        <dbReference type="ChEBI" id="CHEBI:15378"/>
        <dbReference type="ChEBI" id="CHEBI:17154"/>
        <dbReference type="ChEBI" id="CHEBI:57540"/>
        <dbReference type="ChEBI" id="CHEBI:57967"/>
        <dbReference type="EC" id="3.2.2.6"/>
    </reaction>
    <physiologicalReaction direction="left-to-right" evidence="11">
        <dbReference type="Rhea" id="RHEA:16302"/>
    </physiologicalReaction>
</comment>
<organism evidence="15 16">
    <name type="scientific">Vitis vinifera</name>
    <name type="common">Grape</name>
    <dbReference type="NCBI Taxonomy" id="29760"/>
    <lineage>
        <taxon>Eukaryota</taxon>
        <taxon>Viridiplantae</taxon>
        <taxon>Streptophyta</taxon>
        <taxon>Embryophyta</taxon>
        <taxon>Tracheophyta</taxon>
        <taxon>Spermatophyta</taxon>
        <taxon>Magnoliopsida</taxon>
        <taxon>eudicotyledons</taxon>
        <taxon>Gunneridae</taxon>
        <taxon>Pentapetalae</taxon>
        <taxon>rosids</taxon>
        <taxon>Vitales</taxon>
        <taxon>Vitaceae</taxon>
        <taxon>Viteae</taxon>
        <taxon>Vitis</taxon>
    </lineage>
</organism>
<keyword evidence="5" id="KW-0433">Leucine-rich repeat</keyword>
<dbReference type="EMBL" id="QGNW01000117">
    <property type="protein sequence ID" value="RVW95008.1"/>
    <property type="molecule type" value="Genomic_DNA"/>
</dbReference>
<dbReference type="SUPFAM" id="SSF52200">
    <property type="entry name" value="Toll/Interleukin receptor TIR domain"/>
    <property type="match status" value="1"/>
</dbReference>
<dbReference type="InterPro" id="IPR055414">
    <property type="entry name" value="LRR_R13L4/SHOC2-like"/>
</dbReference>
<dbReference type="GO" id="GO:0005634">
    <property type="term" value="C:nucleus"/>
    <property type="evidence" value="ECO:0007669"/>
    <property type="project" value="UniProtKB-SubCell"/>
</dbReference>
<dbReference type="GO" id="GO:0061809">
    <property type="term" value="F:NAD+ nucleosidase activity, cyclic ADP-ribose generating"/>
    <property type="evidence" value="ECO:0007669"/>
    <property type="project" value="UniProtKB-EC"/>
</dbReference>
<dbReference type="InterPro" id="IPR000157">
    <property type="entry name" value="TIR_dom"/>
</dbReference>
<evidence type="ECO:0000256" key="6">
    <source>
        <dbReference type="ARBA" id="ARBA00022737"/>
    </source>
</evidence>
<dbReference type="InterPro" id="IPR032675">
    <property type="entry name" value="LRR_dom_sf"/>
</dbReference>
<evidence type="ECO:0000256" key="1">
    <source>
        <dbReference type="ARBA" id="ARBA00004123"/>
    </source>
</evidence>
<dbReference type="SUPFAM" id="SSF52058">
    <property type="entry name" value="L domain-like"/>
    <property type="match status" value="1"/>
</dbReference>
<comment type="similarity">
    <text evidence="12">Belongs to the disease resistance TIR-NB-LRR family.</text>
</comment>
<evidence type="ECO:0000256" key="5">
    <source>
        <dbReference type="ARBA" id="ARBA00022614"/>
    </source>
</evidence>
<dbReference type="Pfam" id="PF20160">
    <property type="entry name" value="C-JID"/>
    <property type="match status" value="1"/>
</dbReference>
<dbReference type="SMR" id="A0A438IE46"/>
<accession>A0A438IE46</accession>
<dbReference type="Gene3D" id="3.80.10.10">
    <property type="entry name" value="Ribonuclease Inhibitor"/>
    <property type="match status" value="4"/>
</dbReference>
<feature type="compositionally biased region" description="Basic and acidic residues" evidence="13">
    <location>
        <begin position="1392"/>
        <end position="1405"/>
    </location>
</feature>
<feature type="domain" description="TIR" evidence="14">
    <location>
        <begin position="58"/>
        <end position="226"/>
    </location>
</feature>
<dbReference type="PRINTS" id="PR00364">
    <property type="entry name" value="DISEASERSIST"/>
</dbReference>
<evidence type="ECO:0000313" key="15">
    <source>
        <dbReference type="EMBL" id="RVW95008.1"/>
    </source>
</evidence>
<sequence length="1417" mass="160623">MLIAKGLRAYSRSKIIETEEPDIVSHFVFSSSKFCYSPTMASTSNPKRPSSSSSNSKWRYDVFLSFRGKDTRNNFTSHLYKALDHANIETFIDDEGLPRGEEIAPELLKAIEGSRIALIVFSKTYADSKWCLDELVKIMECEKEKGQQVFPIFYHVEPSEVRNQTGIYGEAFNNHERNADEEKKKKKIEQWRTALRKAGNLSGFPLQDRSEAEFIEDIIGEIRRLIPKLVDVGKNMVGMDGNLKQVKSLIDAQSNEVSMVGIYGIGGIGKTTIAKVVYNDMLYKFKRHSFLENVREKSKGGRGLLELQEKLLCDILMEKNLELRNIDKGIEKIKSECCFEKVLIVLDDVDCPRQLEFLAPNSDCFHRGSIIIVTTRNKRCLNVYESYSSYEAKGLAREQAKELFCWNAFRKHHPKDNYVDLSNRILDYAKGLPLALVVLGSFLFQRDVDEWESTLDKLKTNPLEDIQKVLQISYDGLDDKCKKLFLDIACFFKYKDEKFVTRILEGCKFHPKIGLRVLDERCLISITYGTIRMHDLLQEMGWAIVRQIDPECPGKWSRLWELQDIESVFTRNKGTKNIEGIFINRSWDTKKRIQLTAEAFRKMNRLRLLIVKGNMVQLSQDFELPCHDLVYFHWDNYPLEYLPSNFHVENLVELNLWYSNIEHLWEGNMTARKLKVINLSYSMHLVGISSISSAPNLEILILKGCKRLESLPRNFHKLECLQTLSCDGCSNLKSFPKIEEEMRSLRKLHLSHTGIMELPSSISNLNGLEKLDLGYCKNLLSLPDSIFSLSSLQTLNLFECSKLVGFPGINIGSLKALEYLDLSYCENIESLPNNIGSFSSLHTLSLMGCSKLKGFPDINIGSFSSLHTLSLMGCSKLKGFPDINIGSLKALQLLDFSRCRNLESLPNNIGSLSSLHTLLLVGCSKLKGFPDINFGSLKALQLLDFSRCRNLESLPMSIYNLSSLKTLRITNCPKLEEMLEIELGVDWPLPPTTSHISNSAIIWYDGCFSSLEALKQKCPLSSLVELSVRKFYGMEKDILSGSFHLSSLKILSLGNFPSMAGGILDKIFHLSSLVKLSLTKCKPTEEGIPSDIRNLSPLQQLSLHDCNLMEGKILNHICHLTSLEELHLGWNHFSSIPAGISRLSNLKALDLSHCKNLQQIPELPSSLRFLDAHCSDRISSSPSLLPIHSMVNCFKSEIEDCVVIHRYSSFWGNGIGIVIPRSSGILEWITYRNMGGHKVTIELPPNWYENDDLWGFALCCVYVAPACESEDESQYESGLISEDDSDLEDEEASFYCELTIEGNNQSEDVAGFVLDFRCVKDDVSDMQWVICYPKLAIEKSYHTNQWTHFKASFGGAQVAECGIRLVYTKDYEQKHPTMAQGSTSHGNFGEHGSVREDGSTSHGKFGDHRLVREALLL</sequence>
<evidence type="ECO:0000256" key="4">
    <source>
        <dbReference type="ARBA" id="ARBA00022490"/>
    </source>
</evidence>
<evidence type="ECO:0000256" key="11">
    <source>
        <dbReference type="ARBA" id="ARBA00047304"/>
    </source>
</evidence>
<evidence type="ECO:0000256" key="7">
    <source>
        <dbReference type="ARBA" id="ARBA00022801"/>
    </source>
</evidence>
<reference evidence="15 16" key="1">
    <citation type="journal article" date="2018" name="PLoS Genet.">
        <title>Population sequencing reveals clonal diversity and ancestral inbreeding in the grapevine cultivar Chardonnay.</title>
        <authorList>
            <person name="Roach M.J."/>
            <person name="Johnson D.L."/>
            <person name="Bohlmann J."/>
            <person name="van Vuuren H.J."/>
            <person name="Jones S.J."/>
            <person name="Pretorius I.S."/>
            <person name="Schmidt S.A."/>
            <person name="Borneman A.R."/>
        </authorList>
    </citation>
    <scope>NUCLEOTIDE SEQUENCE [LARGE SCALE GENOMIC DNA]</scope>
    <source>
        <strain evidence="16">cv. Chardonnay</strain>
        <tissue evidence="15">Leaf</tissue>
    </source>
</reference>
<keyword evidence="4" id="KW-0963">Cytoplasm</keyword>
<dbReference type="InterPro" id="IPR042197">
    <property type="entry name" value="Apaf_helical"/>
</dbReference>
<dbReference type="EC" id="3.2.2.6" evidence="3"/>
<dbReference type="Pfam" id="PF23282">
    <property type="entry name" value="WHD_ROQ1"/>
    <property type="match status" value="1"/>
</dbReference>
<dbReference type="SUPFAM" id="SSF52540">
    <property type="entry name" value="P-loop containing nucleoside triphosphate hydrolases"/>
    <property type="match status" value="1"/>
</dbReference>
<name>A0A438IE46_VITVI</name>
<dbReference type="Pfam" id="PF23598">
    <property type="entry name" value="LRR_14"/>
    <property type="match status" value="2"/>
</dbReference>
<dbReference type="SUPFAM" id="SSF52047">
    <property type="entry name" value="RNI-like"/>
    <property type="match status" value="1"/>
</dbReference>
<dbReference type="InterPro" id="IPR058192">
    <property type="entry name" value="WHD_ROQ1-like"/>
</dbReference>
<proteinExistence type="inferred from homology"/>
<evidence type="ECO:0000256" key="13">
    <source>
        <dbReference type="SAM" id="MobiDB-lite"/>
    </source>
</evidence>
<evidence type="ECO:0000256" key="2">
    <source>
        <dbReference type="ARBA" id="ARBA00004496"/>
    </source>
</evidence>
<comment type="caution">
    <text evidence="15">The sequence shown here is derived from an EMBL/GenBank/DDBJ whole genome shotgun (WGS) entry which is preliminary data.</text>
</comment>
<dbReference type="InterPro" id="IPR003591">
    <property type="entry name" value="Leu-rich_rpt_typical-subtyp"/>
</dbReference>
<dbReference type="Gene3D" id="3.40.50.10140">
    <property type="entry name" value="Toll/interleukin-1 receptor homology (TIR) domain"/>
    <property type="match status" value="1"/>
</dbReference>